<dbReference type="Gene3D" id="1.20.1440.60">
    <property type="entry name" value="23S rRNA-intervening sequence"/>
    <property type="match status" value="1"/>
</dbReference>
<dbReference type="InterPro" id="IPR036583">
    <property type="entry name" value="23S_rRNA_IVS_sf"/>
</dbReference>
<sequence length="119" mass="13652">MAESLELEVHEFTKIFPSDERFRSVDQLLRSSAAVANNIAEAYRKITLREQVHILRSIVLGEAEETRTNLVRCGKKCLCDQQHADDLAEKYVSLIKATQGYVRFLQQSDTRKTHKLTNS</sequence>
<dbReference type="Pfam" id="PF05635">
    <property type="entry name" value="23S_rRNA_IVP"/>
    <property type="match status" value="1"/>
</dbReference>
<dbReference type="EMBL" id="MGEF01000039">
    <property type="protein sequence ID" value="OGL78073.1"/>
    <property type="molecule type" value="Genomic_DNA"/>
</dbReference>
<dbReference type="NCBIfam" id="TIGR02436">
    <property type="entry name" value="four helix bundle protein"/>
    <property type="match status" value="1"/>
</dbReference>
<dbReference type="STRING" id="1802397.A3J43_04115"/>
<dbReference type="PANTHER" id="PTHR38471:SF2">
    <property type="entry name" value="FOUR HELIX BUNDLE PROTEIN"/>
    <property type="match status" value="1"/>
</dbReference>
<dbReference type="AlphaFoldDB" id="A0A1F7UIJ7"/>
<dbReference type="PANTHER" id="PTHR38471">
    <property type="entry name" value="FOUR HELIX BUNDLE PROTEIN"/>
    <property type="match status" value="1"/>
</dbReference>
<accession>A0A1F7UIJ7</accession>
<organism evidence="1 2">
    <name type="scientific">Candidatus Uhrbacteria bacterium RIFCSPHIGHO2_12_FULL_54_23</name>
    <dbReference type="NCBI Taxonomy" id="1802397"/>
    <lineage>
        <taxon>Bacteria</taxon>
        <taxon>Candidatus Uhriibacteriota</taxon>
    </lineage>
</organism>
<name>A0A1F7UIJ7_9BACT</name>
<evidence type="ECO:0008006" key="3">
    <source>
        <dbReference type="Google" id="ProtNLM"/>
    </source>
</evidence>
<comment type="caution">
    <text evidence="1">The sequence shown here is derived from an EMBL/GenBank/DDBJ whole genome shotgun (WGS) entry which is preliminary data.</text>
</comment>
<dbReference type="Proteomes" id="UP000176604">
    <property type="component" value="Unassembled WGS sequence"/>
</dbReference>
<dbReference type="SUPFAM" id="SSF158446">
    <property type="entry name" value="IVS-encoded protein-like"/>
    <property type="match status" value="1"/>
</dbReference>
<dbReference type="InterPro" id="IPR012657">
    <property type="entry name" value="23S_rRNA-intervening_sequence"/>
</dbReference>
<protein>
    <recommendedName>
        <fullName evidence="3">Four helix bundle protein</fullName>
    </recommendedName>
</protein>
<proteinExistence type="predicted"/>
<evidence type="ECO:0000313" key="2">
    <source>
        <dbReference type="Proteomes" id="UP000176604"/>
    </source>
</evidence>
<reference evidence="1 2" key="1">
    <citation type="journal article" date="2016" name="Nat. Commun.">
        <title>Thousands of microbial genomes shed light on interconnected biogeochemical processes in an aquifer system.</title>
        <authorList>
            <person name="Anantharaman K."/>
            <person name="Brown C.T."/>
            <person name="Hug L.A."/>
            <person name="Sharon I."/>
            <person name="Castelle C.J."/>
            <person name="Probst A.J."/>
            <person name="Thomas B.C."/>
            <person name="Singh A."/>
            <person name="Wilkins M.J."/>
            <person name="Karaoz U."/>
            <person name="Brodie E.L."/>
            <person name="Williams K.H."/>
            <person name="Hubbard S.S."/>
            <person name="Banfield J.F."/>
        </authorList>
    </citation>
    <scope>NUCLEOTIDE SEQUENCE [LARGE SCALE GENOMIC DNA]</scope>
</reference>
<evidence type="ECO:0000313" key="1">
    <source>
        <dbReference type="EMBL" id="OGL78073.1"/>
    </source>
</evidence>
<gene>
    <name evidence="1" type="ORF">A3J43_04115</name>
</gene>